<evidence type="ECO:0000256" key="1">
    <source>
        <dbReference type="ARBA" id="ARBA00004123"/>
    </source>
</evidence>
<feature type="region of interest" description="Disordered" evidence="2">
    <location>
        <begin position="45"/>
        <end position="65"/>
    </location>
</feature>
<accession>A0A915CSP2</accession>
<comment type="subcellular location">
    <subcellularLocation>
        <location evidence="1">Nucleus</location>
    </subcellularLocation>
</comment>
<evidence type="ECO:0000256" key="2">
    <source>
        <dbReference type="SAM" id="MobiDB-lite"/>
    </source>
</evidence>
<evidence type="ECO:0000313" key="4">
    <source>
        <dbReference type="WBParaSite" id="jg12217"/>
    </source>
</evidence>
<sequence length="141" mass="16333">MAVIKRQKLRSSFVYFQTRCARVGQIAQLFRVKARTVRNAARRYEETGGNKNRIGQGRNKTARDEAHQVQAADLIAESPSSKINYIHELARKLGILKTSTHDLLKEDLNLFLYKLKSHQELGRSHIEKRLIRCTAMKQRFP</sequence>
<reference evidence="4" key="1">
    <citation type="submission" date="2022-11" db="UniProtKB">
        <authorList>
            <consortium name="WormBaseParasite"/>
        </authorList>
    </citation>
    <scope>IDENTIFICATION</scope>
</reference>
<keyword evidence="3" id="KW-1185">Reference proteome</keyword>
<organism evidence="3 4">
    <name type="scientific">Ditylenchus dipsaci</name>
    <dbReference type="NCBI Taxonomy" id="166011"/>
    <lineage>
        <taxon>Eukaryota</taxon>
        <taxon>Metazoa</taxon>
        <taxon>Ecdysozoa</taxon>
        <taxon>Nematoda</taxon>
        <taxon>Chromadorea</taxon>
        <taxon>Rhabditida</taxon>
        <taxon>Tylenchina</taxon>
        <taxon>Tylenchomorpha</taxon>
        <taxon>Sphaerularioidea</taxon>
        <taxon>Anguinidae</taxon>
        <taxon>Anguininae</taxon>
        <taxon>Ditylenchus</taxon>
    </lineage>
</organism>
<dbReference type="SUPFAM" id="SSF46689">
    <property type="entry name" value="Homeodomain-like"/>
    <property type="match status" value="1"/>
</dbReference>
<dbReference type="AlphaFoldDB" id="A0A915CSP2"/>
<dbReference type="GO" id="GO:0005634">
    <property type="term" value="C:nucleus"/>
    <property type="evidence" value="ECO:0007669"/>
    <property type="project" value="UniProtKB-SubCell"/>
</dbReference>
<dbReference type="InterPro" id="IPR009057">
    <property type="entry name" value="Homeodomain-like_sf"/>
</dbReference>
<evidence type="ECO:0000313" key="3">
    <source>
        <dbReference type="Proteomes" id="UP000887574"/>
    </source>
</evidence>
<dbReference type="Proteomes" id="UP000887574">
    <property type="component" value="Unplaced"/>
</dbReference>
<dbReference type="WBParaSite" id="jg12217">
    <property type="protein sequence ID" value="jg12217"/>
    <property type="gene ID" value="jg12217"/>
</dbReference>
<name>A0A915CSP2_9BILA</name>
<protein>
    <submittedName>
        <fullName evidence="4">Transposase</fullName>
    </submittedName>
</protein>
<proteinExistence type="predicted"/>